<dbReference type="SUPFAM" id="SSF52540">
    <property type="entry name" value="P-loop containing nucleoside triphosphate hydrolases"/>
    <property type="match status" value="1"/>
</dbReference>
<keyword evidence="6" id="KW-1185">Reference proteome</keyword>
<sequence>MQSIKLVVVGDAGVGKTSMLISYTTNSFPFGYLPSVFDSYAVTVDVGGMLYTFMIFDTMGQPEHDRLRPLSYPQTDVFLVCFSVNSPESFENVRDKWFPEVNYHCPGVPCVLAATKIDLRGDSQEIDKLVKQRLRPMTTEQGRRLALELEAARYVECSALTQEGLKDVFDQVIVAALEPPVDNRKRHCVVV</sequence>
<dbReference type="NCBIfam" id="TIGR00231">
    <property type="entry name" value="small_GTP"/>
    <property type="match status" value="1"/>
</dbReference>
<comment type="similarity">
    <text evidence="1">Belongs to the small GTPase superfamily. Rho family.</text>
</comment>
<keyword evidence="5" id="KW-0378">Hydrolase</keyword>
<keyword evidence="3" id="KW-0547">Nucleotide-binding</keyword>
<dbReference type="PROSITE" id="PS51420">
    <property type="entry name" value="RHO"/>
    <property type="match status" value="1"/>
</dbReference>
<comment type="caution">
    <text evidence="5">The sequence shown here is derived from an EMBL/GenBank/DDBJ whole genome shotgun (WGS) entry which is preliminary data.</text>
</comment>
<dbReference type="GO" id="GO:0007264">
    <property type="term" value="P:small GTPase-mediated signal transduction"/>
    <property type="evidence" value="ECO:0007669"/>
    <property type="project" value="InterPro"/>
</dbReference>
<dbReference type="PANTHER" id="PTHR24072">
    <property type="entry name" value="RHO FAMILY GTPASE"/>
    <property type="match status" value="1"/>
</dbReference>
<gene>
    <name evidence="5" type="ORF">GGX14DRAFT_500938</name>
</gene>
<dbReference type="EMBL" id="JARJCW010000046">
    <property type="protein sequence ID" value="KAJ7204732.1"/>
    <property type="molecule type" value="Genomic_DNA"/>
</dbReference>
<organism evidence="5 6">
    <name type="scientific">Mycena pura</name>
    <dbReference type="NCBI Taxonomy" id="153505"/>
    <lineage>
        <taxon>Eukaryota</taxon>
        <taxon>Fungi</taxon>
        <taxon>Dikarya</taxon>
        <taxon>Basidiomycota</taxon>
        <taxon>Agaricomycotina</taxon>
        <taxon>Agaricomycetes</taxon>
        <taxon>Agaricomycetidae</taxon>
        <taxon>Agaricales</taxon>
        <taxon>Marasmiineae</taxon>
        <taxon>Mycenaceae</taxon>
        <taxon>Mycena</taxon>
    </lineage>
</organism>
<name>A0AAD6YDZ6_9AGAR</name>
<dbReference type="SMART" id="SM00173">
    <property type="entry name" value="RAS"/>
    <property type="match status" value="1"/>
</dbReference>
<dbReference type="InterPro" id="IPR001806">
    <property type="entry name" value="Small_GTPase"/>
</dbReference>
<dbReference type="SMART" id="SM00175">
    <property type="entry name" value="RAB"/>
    <property type="match status" value="1"/>
</dbReference>
<reference evidence="5" key="1">
    <citation type="submission" date="2023-03" db="EMBL/GenBank/DDBJ databases">
        <title>Massive genome expansion in bonnet fungi (Mycena s.s.) driven by repeated elements and novel gene families across ecological guilds.</title>
        <authorList>
            <consortium name="Lawrence Berkeley National Laboratory"/>
            <person name="Harder C.B."/>
            <person name="Miyauchi S."/>
            <person name="Viragh M."/>
            <person name="Kuo A."/>
            <person name="Thoen E."/>
            <person name="Andreopoulos B."/>
            <person name="Lu D."/>
            <person name="Skrede I."/>
            <person name="Drula E."/>
            <person name="Henrissat B."/>
            <person name="Morin E."/>
            <person name="Kohler A."/>
            <person name="Barry K."/>
            <person name="LaButti K."/>
            <person name="Morin E."/>
            <person name="Salamov A."/>
            <person name="Lipzen A."/>
            <person name="Mereny Z."/>
            <person name="Hegedus B."/>
            <person name="Baldrian P."/>
            <person name="Stursova M."/>
            <person name="Weitz H."/>
            <person name="Taylor A."/>
            <person name="Grigoriev I.V."/>
            <person name="Nagy L.G."/>
            <person name="Martin F."/>
            <person name="Kauserud H."/>
        </authorList>
    </citation>
    <scope>NUCLEOTIDE SEQUENCE</scope>
    <source>
        <strain evidence="5">9144</strain>
    </source>
</reference>
<dbReference type="FunFam" id="3.40.50.300:FF:001179">
    <property type="entry name" value="Rho family GTPase"/>
    <property type="match status" value="1"/>
</dbReference>
<dbReference type="InterPro" id="IPR005225">
    <property type="entry name" value="Small_GTP-bd"/>
</dbReference>
<dbReference type="GO" id="GO:0003924">
    <property type="term" value="F:GTPase activity"/>
    <property type="evidence" value="ECO:0007669"/>
    <property type="project" value="InterPro"/>
</dbReference>
<evidence type="ECO:0000256" key="3">
    <source>
        <dbReference type="ARBA" id="ARBA00022741"/>
    </source>
</evidence>
<keyword evidence="4" id="KW-0342">GTP-binding</keyword>
<proteinExistence type="inferred from homology"/>
<dbReference type="PROSITE" id="PS51419">
    <property type="entry name" value="RAB"/>
    <property type="match status" value="1"/>
</dbReference>
<evidence type="ECO:0000313" key="5">
    <source>
        <dbReference type="EMBL" id="KAJ7204732.1"/>
    </source>
</evidence>
<evidence type="ECO:0000256" key="2">
    <source>
        <dbReference type="ARBA" id="ARBA00022481"/>
    </source>
</evidence>
<dbReference type="Gene3D" id="3.40.50.300">
    <property type="entry name" value="P-loop containing nucleotide triphosphate hydrolases"/>
    <property type="match status" value="1"/>
</dbReference>
<dbReference type="InterPro" id="IPR027417">
    <property type="entry name" value="P-loop_NTPase"/>
</dbReference>
<dbReference type="SMART" id="SM00174">
    <property type="entry name" value="RHO"/>
    <property type="match status" value="1"/>
</dbReference>
<dbReference type="Pfam" id="PF00071">
    <property type="entry name" value="Ras"/>
    <property type="match status" value="1"/>
</dbReference>
<dbReference type="PROSITE" id="PS51421">
    <property type="entry name" value="RAS"/>
    <property type="match status" value="1"/>
</dbReference>
<dbReference type="GO" id="GO:0005525">
    <property type="term" value="F:GTP binding"/>
    <property type="evidence" value="ECO:0007669"/>
    <property type="project" value="UniProtKB-KW"/>
</dbReference>
<dbReference type="PRINTS" id="PR00449">
    <property type="entry name" value="RASTRNSFRMNG"/>
</dbReference>
<accession>A0AAD6YDZ6</accession>
<dbReference type="Proteomes" id="UP001219525">
    <property type="component" value="Unassembled WGS sequence"/>
</dbReference>
<evidence type="ECO:0000256" key="4">
    <source>
        <dbReference type="ARBA" id="ARBA00023134"/>
    </source>
</evidence>
<evidence type="ECO:0000313" key="6">
    <source>
        <dbReference type="Proteomes" id="UP001219525"/>
    </source>
</evidence>
<evidence type="ECO:0000256" key="1">
    <source>
        <dbReference type="ARBA" id="ARBA00010142"/>
    </source>
</evidence>
<dbReference type="InterPro" id="IPR003578">
    <property type="entry name" value="Small_GTPase_Rho"/>
</dbReference>
<keyword evidence="2" id="KW-0488">Methylation</keyword>
<dbReference type="AlphaFoldDB" id="A0AAD6YDZ6"/>
<protein>
    <submittedName>
        <fullName evidence="5">P-loop containing nucleoside triphosphate hydrolase protein</fullName>
    </submittedName>
</protein>